<dbReference type="InterPro" id="IPR050471">
    <property type="entry name" value="AB_hydrolase"/>
</dbReference>
<organism evidence="3 4">
    <name type="scientific">Candidatus Pantoea edessiphila</name>
    <dbReference type="NCBI Taxonomy" id="2044610"/>
    <lineage>
        <taxon>Bacteria</taxon>
        <taxon>Pseudomonadati</taxon>
        <taxon>Pseudomonadota</taxon>
        <taxon>Gammaproteobacteria</taxon>
        <taxon>Enterobacterales</taxon>
        <taxon>Erwiniaceae</taxon>
        <taxon>Pantoea</taxon>
    </lineage>
</organism>
<evidence type="ECO:0000256" key="1">
    <source>
        <dbReference type="ARBA" id="ARBA00038128"/>
    </source>
</evidence>
<dbReference type="PANTHER" id="PTHR43433:SF4">
    <property type="entry name" value="NON-HEME CHLOROPEROXIDASE-RELATED"/>
    <property type="match status" value="1"/>
</dbReference>
<dbReference type="EMBL" id="PDKR01000003">
    <property type="protein sequence ID" value="PPI88518.1"/>
    <property type="molecule type" value="Genomic_DNA"/>
</dbReference>
<dbReference type="FunFam" id="3.40.50.1820:FF:000205">
    <property type="entry name" value="Non-haem bromoperoxidase BPO-A2"/>
    <property type="match status" value="1"/>
</dbReference>
<dbReference type="GO" id="GO:0016787">
    <property type="term" value="F:hydrolase activity"/>
    <property type="evidence" value="ECO:0007669"/>
    <property type="project" value="UniProtKB-KW"/>
</dbReference>
<name>A0A2P5T1R3_9GAMM</name>
<evidence type="ECO:0000313" key="3">
    <source>
        <dbReference type="EMBL" id="PPI88518.1"/>
    </source>
</evidence>
<feature type="domain" description="AB hydrolase-1" evidence="2">
    <location>
        <begin position="22"/>
        <end position="254"/>
    </location>
</feature>
<dbReference type="PANTHER" id="PTHR43433">
    <property type="entry name" value="HYDROLASE, ALPHA/BETA FOLD FAMILY PROTEIN"/>
    <property type="match status" value="1"/>
</dbReference>
<reference evidence="3 4" key="1">
    <citation type="journal article" date="2018" name="Genome Biol. Evol.">
        <title>Cladogenesis and Genomic Streamlining in Extracellular Endosymbionts of Tropical Stink Bugs.</title>
        <authorList>
            <person name="Otero-Bravo A."/>
            <person name="Goffredi S."/>
            <person name="Sabree Z.L."/>
        </authorList>
    </citation>
    <scope>NUCLEOTIDE SEQUENCE [LARGE SCALE GENOMIC DNA]</scope>
    <source>
        <strain evidence="3 4">SoEO</strain>
    </source>
</reference>
<dbReference type="PRINTS" id="PR00412">
    <property type="entry name" value="EPOXHYDRLASE"/>
</dbReference>
<protein>
    <submittedName>
        <fullName evidence="3">Alpha/beta hydrolase</fullName>
    </submittedName>
</protein>
<dbReference type="PRINTS" id="PR00111">
    <property type="entry name" value="ABHYDROLASE"/>
</dbReference>
<dbReference type="Gene3D" id="3.40.50.1820">
    <property type="entry name" value="alpha/beta hydrolase"/>
    <property type="match status" value="1"/>
</dbReference>
<dbReference type="InterPro" id="IPR029058">
    <property type="entry name" value="AB_hydrolase_fold"/>
</dbReference>
<accession>A0A2P5T1R3</accession>
<keyword evidence="3" id="KW-0378">Hydrolase</keyword>
<gene>
    <name evidence="3" type="ORF">CRV09_02365</name>
</gene>
<dbReference type="RefSeq" id="WP_136132561.1">
    <property type="nucleotide sequence ID" value="NZ_PDKR01000003.1"/>
</dbReference>
<evidence type="ECO:0000313" key="4">
    <source>
        <dbReference type="Proteomes" id="UP000295937"/>
    </source>
</evidence>
<dbReference type="AlphaFoldDB" id="A0A2P5T1R3"/>
<evidence type="ECO:0000259" key="2">
    <source>
        <dbReference type="Pfam" id="PF00561"/>
    </source>
</evidence>
<dbReference type="SUPFAM" id="SSF53474">
    <property type="entry name" value="alpha/beta-Hydrolases"/>
    <property type="match status" value="1"/>
</dbReference>
<dbReference type="InterPro" id="IPR000073">
    <property type="entry name" value="AB_hydrolase_1"/>
</dbReference>
<dbReference type="OrthoDB" id="9779853at2"/>
<dbReference type="Proteomes" id="UP000295937">
    <property type="component" value="Unassembled WGS sequence"/>
</dbReference>
<dbReference type="InterPro" id="IPR000639">
    <property type="entry name" value="Epox_hydrolase-like"/>
</dbReference>
<sequence>MSIFKSKDKCNLYYKDWGQGQPVLFSHGWPLSSDMWDCQMYYLANFGYRAIAFDRRGFGRSEKPWTTYNYDTFSDDIHYLIEHLNLNNVTLVGFSMGAGDVTRYISKYGTDKVKKIVLLGTITPMVIKSKENPNGIEKSMFDTIKEEILKDRAQFFKEFMKMFFSNMVSEGIMIYALNIALSASLKATIDCVTSFSETNFYSDLTKINIPILIIHGSNDQILPFQFTSGLTHNLVYSSKLKLYENGPHGFIFTHQNQLQKDLISFLNE</sequence>
<dbReference type="Pfam" id="PF00561">
    <property type="entry name" value="Abhydrolase_1"/>
    <property type="match status" value="1"/>
</dbReference>
<proteinExistence type="inferred from homology"/>
<comment type="similarity">
    <text evidence="1">Belongs to the AB hydrolase superfamily. Bacterial non-heme haloperoxidase / perhydrolase family.</text>
</comment>
<comment type="caution">
    <text evidence="3">The sequence shown here is derived from an EMBL/GenBank/DDBJ whole genome shotgun (WGS) entry which is preliminary data.</text>
</comment>